<evidence type="ECO:0000313" key="7">
    <source>
        <dbReference type="Proteomes" id="UP001303889"/>
    </source>
</evidence>
<feature type="domain" description="LysM" evidence="5">
    <location>
        <begin position="66"/>
        <end position="112"/>
    </location>
</feature>
<proteinExistence type="inferred from homology"/>
<gene>
    <name evidence="6" type="ORF">C8A05DRAFT_14335</name>
</gene>
<dbReference type="Pfam" id="PF01476">
    <property type="entry name" value="LysM"/>
    <property type="match status" value="2"/>
</dbReference>
<evidence type="ECO:0000313" key="6">
    <source>
        <dbReference type="EMBL" id="KAK3903721.1"/>
    </source>
</evidence>
<comment type="similarity">
    <text evidence="3">Belongs to the secreted LysM effector family.</text>
</comment>
<dbReference type="PANTHER" id="PTHR34997:SF1">
    <property type="entry name" value="PEPTIDOGLYCAN-BINDING LYSIN DOMAIN"/>
    <property type="match status" value="1"/>
</dbReference>
<evidence type="ECO:0000256" key="4">
    <source>
        <dbReference type="SAM" id="SignalP"/>
    </source>
</evidence>
<protein>
    <recommendedName>
        <fullName evidence="5">LysM domain-containing protein</fullName>
    </recommendedName>
</protein>
<comment type="caution">
    <text evidence="6">The sequence shown here is derived from an EMBL/GenBank/DDBJ whole genome shotgun (WGS) entry which is preliminary data.</text>
</comment>
<dbReference type="AlphaFoldDB" id="A0AAN6MMM5"/>
<accession>A0AAN6MMM5</accession>
<feature type="chain" id="PRO_5042868066" description="LysM domain-containing protein" evidence="4">
    <location>
        <begin position="19"/>
        <end position="196"/>
    </location>
</feature>
<reference evidence="6" key="1">
    <citation type="journal article" date="2023" name="Mol. Phylogenet. Evol.">
        <title>Genome-scale phylogeny and comparative genomics of the fungal order Sordariales.</title>
        <authorList>
            <person name="Hensen N."/>
            <person name="Bonometti L."/>
            <person name="Westerberg I."/>
            <person name="Brannstrom I.O."/>
            <person name="Guillou S."/>
            <person name="Cros-Aarteil S."/>
            <person name="Calhoun S."/>
            <person name="Haridas S."/>
            <person name="Kuo A."/>
            <person name="Mondo S."/>
            <person name="Pangilinan J."/>
            <person name="Riley R."/>
            <person name="LaButti K."/>
            <person name="Andreopoulos B."/>
            <person name="Lipzen A."/>
            <person name="Chen C."/>
            <person name="Yan M."/>
            <person name="Daum C."/>
            <person name="Ng V."/>
            <person name="Clum A."/>
            <person name="Steindorff A."/>
            <person name="Ohm R.A."/>
            <person name="Martin F."/>
            <person name="Silar P."/>
            <person name="Natvig D.O."/>
            <person name="Lalanne C."/>
            <person name="Gautier V."/>
            <person name="Ament-Velasquez S.L."/>
            <person name="Kruys A."/>
            <person name="Hutchinson M.I."/>
            <person name="Powell A.J."/>
            <person name="Barry K."/>
            <person name="Miller A.N."/>
            <person name="Grigoriev I.V."/>
            <person name="Debuchy R."/>
            <person name="Gladieux P."/>
            <person name="Hiltunen Thoren M."/>
            <person name="Johannesson H."/>
        </authorList>
    </citation>
    <scope>NUCLEOTIDE SEQUENCE</scope>
    <source>
        <strain evidence="6">CBS 103.79</strain>
    </source>
</reference>
<dbReference type="PROSITE" id="PS51782">
    <property type="entry name" value="LYSM"/>
    <property type="match status" value="2"/>
</dbReference>
<dbReference type="Gene3D" id="3.10.350.10">
    <property type="entry name" value="LysM domain"/>
    <property type="match status" value="2"/>
</dbReference>
<feature type="signal peptide" evidence="4">
    <location>
        <begin position="1"/>
        <end position="18"/>
    </location>
</feature>
<dbReference type="InterPro" id="IPR052210">
    <property type="entry name" value="LysM1-like"/>
</dbReference>
<organism evidence="6 7">
    <name type="scientific">Staphylotrichum tortipilum</name>
    <dbReference type="NCBI Taxonomy" id="2831512"/>
    <lineage>
        <taxon>Eukaryota</taxon>
        <taxon>Fungi</taxon>
        <taxon>Dikarya</taxon>
        <taxon>Ascomycota</taxon>
        <taxon>Pezizomycotina</taxon>
        <taxon>Sordariomycetes</taxon>
        <taxon>Sordariomycetidae</taxon>
        <taxon>Sordariales</taxon>
        <taxon>Chaetomiaceae</taxon>
        <taxon>Staphylotrichum</taxon>
    </lineage>
</organism>
<evidence type="ECO:0000256" key="3">
    <source>
        <dbReference type="ARBA" id="ARBA00044955"/>
    </source>
</evidence>
<keyword evidence="7" id="KW-1185">Reference proteome</keyword>
<dbReference type="InterPro" id="IPR018392">
    <property type="entry name" value="LysM"/>
</dbReference>
<name>A0AAN6MMM5_9PEZI</name>
<dbReference type="InterPro" id="IPR036779">
    <property type="entry name" value="LysM_dom_sf"/>
</dbReference>
<feature type="domain" description="LysM" evidence="5">
    <location>
        <begin position="151"/>
        <end position="194"/>
    </location>
</feature>
<keyword evidence="2" id="KW-0843">Virulence</keyword>
<evidence type="ECO:0000256" key="2">
    <source>
        <dbReference type="ARBA" id="ARBA00023026"/>
    </source>
</evidence>
<dbReference type="SUPFAM" id="SSF54106">
    <property type="entry name" value="LysM domain"/>
    <property type="match status" value="2"/>
</dbReference>
<reference evidence="6" key="2">
    <citation type="submission" date="2023-05" db="EMBL/GenBank/DDBJ databases">
        <authorList>
            <consortium name="Lawrence Berkeley National Laboratory"/>
            <person name="Steindorff A."/>
            <person name="Hensen N."/>
            <person name="Bonometti L."/>
            <person name="Westerberg I."/>
            <person name="Brannstrom I.O."/>
            <person name="Guillou S."/>
            <person name="Cros-Aarteil S."/>
            <person name="Calhoun S."/>
            <person name="Haridas S."/>
            <person name="Kuo A."/>
            <person name="Mondo S."/>
            <person name="Pangilinan J."/>
            <person name="Riley R."/>
            <person name="Labutti K."/>
            <person name="Andreopoulos B."/>
            <person name="Lipzen A."/>
            <person name="Chen C."/>
            <person name="Yanf M."/>
            <person name="Daum C."/>
            <person name="Ng V."/>
            <person name="Clum A."/>
            <person name="Ohm R."/>
            <person name="Martin F."/>
            <person name="Silar P."/>
            <person name="Natvig D."/>
            <person name="Lalanne C."/>
            <person name="Gautier V."/>
            <person name="Ament-Velasquez S.L."/>
            <person name="Kruys A."/>
            <person name="Hutchinson M.I."/>
            <person name="Powell A.J."/>
            <person name="Barry K."/>
            <person name="Miller A.N."/>
            <person name="Grigoriev I.V."/>
            <person name="Debuchy R."/>
            <person name="Gladieux P."/>
            <person name="Thoren M.H."/>
            <person name="Johannesson H."/>
        </authorList>
    </citation>
    <scope>NUCLEOTIDE SEQUENCE</scope>
    <source>
        <strain evidence="6">CBS 103.79</strain>
    </source>
</reference>
<dbReference type="SMART" id="SM00257">
    <property type="entry name" value="LysM"/>
    <property type="match status" value="2"/>
</dbReference>
<dbReference type="CDD" id="cd00118">
    <property type="entry name" value="LysM"/>
    <property type="match status" value="2"/>
</dbReference>
<keyword evidence="1" id="KW-0147">Chitin-binding</keyword>
<dbReference type="EMBL" id="MU855433">
    <property type="protein sequence ID" value="KAK3903721.1"/>
    <property type="molecule type" value="Genomic_DNA"/>
</dbReference>
<keyword evidence="4" id="KW-0732">Signal</keyword>
<dbReference type="Proteomes" id="UP001303889">
    <property type="component" value="Unassembled WGS sequence"/>
</dbReference>
<dbReference type="GO" id="GO:0008061">
    <property type="term" value="F:chitin binding"/>
    <property type="evidence" value="ECO:0007669"/>
    <property type="project" value="UniProtKB-KW"/>
</dbReference>
<sequence length="196" mass="20651">MKLLSLLPTLLLLTPSSAKPAVVPAMGGTNPRAVDATTLTLLPTPTATSISVPSPTQPGLTPACTKFYLAVSGDVCVVIAERFGTTFPDFLAWNPAVGEQCQHLIAGWYYCVAAPKVTATATSSTAQPTETCNPAAPKPTMLVEVKCGCKKWHEIVNGDTCSGIIQKYGIGEGLYNWNKGLNCGLLWVGYYVCVGV</sequence>
<evidence type="ECO:0000259" key="5">
    <source>
        <dbReference type="PROSITE" id="PS51782"/>
    </source>
</evidence>
<dbReference type="PANTHER" id="PTHR34997">
    <property type="entry name" value="AM15"/>
    <property type="match status" value="1"/>
</dbReference>
<evidence type="ECO:0000256" key="1">
    <source>
        <dbReference type="ARBA" id="ARBA00022669"/>
    </source>
</evidence>